<evidence type="ECO:0000256" key="10">
    <source>
        <dbReference type="ARBA" id="ARBA00022989"/>
    </source>
</evidence>
<evidence type="ECO:0000256" key="6">
    <source>
        <dbReference type="ARBA" id="ARBA00022723"/>
    </source>
</evidence>
<evidence type="ECO:0000256" key="11">
    <source>
        <dbReference type="ARBA" id="ARBA00023098"/>
    </source>
</evidence>
<evidence type="ECO:0000256" key="14">
    <source>
        <dbReference type="ARBA" id="ARBA00026104"/>
    </source>
</evidence>
<feature type="transmembrane region" description="Helical" evidence="15">
    <location>
        <begin position="18"/>
        <end position="42"/>
    </location>
</feature>
<evidence type="ECO:0000256" key="4">
    <source>
        <dbReference type="ARBA" id="ARBA00022553"/>
    </source>
</evidence>
<evidence type="ECO:0000313" key="17">
    <source>
        <dbReference type="EMBL" id="CCC94369.1"/>
    </source>
</evidence>
<evidence type="ECO:0000259" key="16">
    <source>
        <dbReference type="Pfam" id="PF01764"/>
    </source>
</evidence>
<keyword evidence="6" id="KW-0479">Metal-binding</keyword>
<evidence type="ECO:0000256" key="2">
    <source>
        <dbReference type="ARBA" id="ARBA00004651"/>
    </source>
</evidence>
<dbReference type="InterPro" id="IPR002921">
    <property type="entry name" value="Fungal_lipase-type"/>
</dbReference>
<evidence type="ECO:0000256" key="9">
    <source>
        <dbReference type="ARBA" id="ARBA00022963"/>
    </source>
</evidence>
<sequence length="739" mass="82306">MCVCVGDGSSFLFVYCRSFGLCAGFRSLLLFLSSSPPLLMFVGRMPPLQWLGRKWRTGSDDFLPSSLLSFSLLSVSAALTLTRFAGLVEIKLKDCVDVPQGFERCVYAIGIMNSVSAFLYLATAVISCRGTPFQVSKRRHVSTLLYFTSLFAVASLILCSVVTKYAVYDDYFSRCGVLSKRLMYVSLVFNFFVSVLHIFSMILAYDPVGNRSWRSAEDYEVMWSKRFRLMCCCCFSSKDEEDVFRDAARTLAAFFQGYDLVPSDVFAGMILLHDAQRQALLGPLESLEYPPACDGYEERISSQACKFPVLSDAQRRCVFELQYYSRFFMATYGCLLYTHMHFCTSLPTLCCRDPCMCCRRHAGVHRGAGCYCDLTAALKMNGLSEEDVIFANWKSNLFHPVFYVAVVEEKDSVVVAIRGTLSFADCITDVTASPEVLSLPTVEEDAGAPTGDYYAHGGMKRSAEYVLNELQQSGVLDDVLRGRFRSQKLVVLGHSLGAGVATVLSIMLSATEPSLRGRLMCLAYSPPGGLLSPALVEYSKEFIVGCFVGNDVIPRTATHTFDGLRESVLDALERCTVSKTALFFNRCVFNYGTSRPAPPESSVAVRSKTVREKLRSRSCPVPLDQRKLFPPSTLVHLRKAVVRKVPSACLCISCCCCTRRENMFVPVFETPDDVQTVLCTPSMFIDHFPDRVFDILEETVCRLRGGELDRFFSPNKSDLNCEYVGSSDVAFPDGELYIV</sequence>
<keyword evidence="9" id="KW-0442">Lipid degradation</keyword>
<keyword evidence="12 15" id="KW-0472">Membrane</keyword>
<dbReference type="PANTHER" id="PTHR45792">
    <property type="entry name" value="DIACYLGLYCEROL LIPASE HOMOLOG-RELATED"/>
    <property type="match status" value="1"/>
</dbReference>
<dbReference type="Gene3D" id="3.40.50.1820">
    <property type="entry name" value="alpha/beta hydrolase"/>
    <property type="match status" value="1"/>
</dbReference>
<dbReference type="GO" id="GO:0005886">
    <property type="term" value="C:plasma membrane"/>
    <property type="evidence" value="ECO:0007669"/>
    <property type="project" value="UniProtKB-SubCell"/>
</dbReference>
<dbReference type="InterPro" id="IPR029058">
    <property type="entry name" value="AB_hydrolase_fold"/>
</dbReference>
<keyword evidence="8" id="KW-0106">Calcium</keyword>
<feature type="transmembrane region" description="Helical" evidence="15">
    <location>
        <begin position="140"/>
        <end position="163"/>
    </location>
</feature>
<dbReference type="AlphaFoldDB" id="G0UYA2"/>
<keyword evidence="7" id="KW-0378">Hydrolase</keyword>
<feature type="domain" description="Fungal lipase-type" evidence="16">
    <location>
        <begin position="414"/>
        <end position="558"/>
    </location>
</feature>
<evidence type="ECO:0000256" key="8">
    <source>
        <dbReference type="ARBA" id="ARBA00022837"/>
    </source>
</evidence>
<gene>
    <name evidence="17" type="ORF">TCIL3000_10_11480</name>
</gene>
<dbReference type="GO" id="GO:0016298">
    <property type="term" value="F:lipase activity"/>
    <property type="evidence" value="ECO:0007669"/>
    <property type="project" value="TreeGrafter"/>
</dbReference>
<comment type="subcellular location">
    <subcellularLocation>
        <location evidence="2">Cell membrane</location>
        <topology evidence="2">Multi-pass membrane protein</topology>
    </subcellularLocation>
</comment>
<comment type="cofactor">
    <cofactor evidence="1">
        <name>Ca(2+)</name>
        <dbReference type="ChEBI" id="CHEBI:29108"/>
    </cofactor>
</comment>
<organism evidence="17">
    <name type="scientific">Trypanosoma congolense (strain IL3000)</name>
    <dbReference type="NCBI Taxonomy" id="1068625"/>
    <lineage>
        <taxon>Eukaryota</taxon>
        <taxon>Discoba</taxon>
        <taxon>Euglenozoa</taxon>
        <taxon>Kinetoplastea</taxon>
        <taxon>Metakinetoplastina</taxon>
        <taxon>Trypanosomatida</taxon>
        <taxon>Trypanosomatidae</taxon>
        <taxon>Trypanosoma</taxon>
        <taxon>Nannomonas</taxon>
    </lineage>
</organism>
<name>G0UYA2_TRYCI</name>
<dbReference type="CDD" id="cd00519">
    <property type="entry name" value="Lipase_3"/>
    <property type="match status" value="1"/>
</dbReference>
<reference evidence="17" key="1">
    <citation type="journal article" date="2012" name="Proc. Natl. Acad. Sci. U.S.A.">
        <title>Antigenic diversity is generated by distinct evolutionary mechanisms in African trypanosome species.</title>
        <authorList>
            <person name="Jackson A.P."/>
            <person name="Berry A."/>
            <person name="Aslett M."/>
            <person name="Allison H.C."/>
            <person name="Burton P."/>
            <person name="Vavrova-Anderson J."/>
            <person name="Brown R."/>
            <person name="Browne H."/>
            <person name="Corton N."/>
            <person name="Hauser H."/>
            <person name="Gamble J."/>
            <person name="Gilderthorp R."/>
            <person name="Marcello L."/>
            <person name="McQuillan J."/>
            <person name="Otto T.D."/>
            <person name="Quail M.A."/>
            <person name="Sanders M.J."/>
            <person name="van Tonder A."/>
            <person name="Ginger M.L."/>
            <person name="Field M.C."/>
            <person name="Barry J.D."/>
            <person name="Hertz-Fowler C."/>
            <person name="Berriman M."/>
        </authorList>
    </citation>
    <scope>NUCLEOTIDE SEQUENCE</scope>
    <source>
        <strain evidence="17">IL3000</strain>
    </source>
</reference>
<evidence type="ECO:0000256" key="13">
    <source>
        <dbReference type="ARBA" id="ARBA00024531"/>
    </source>
</evidence>
<dbReference type="GO" id="GO:0016042">
    <property type="term" value="P:lipid catabolic process"/>
    <property type="evidence" value="ECO:0007669"/>
    <property type="project" value="UniProtKB-KW"/>
</dbReference>
<keyword evidence="11" id="KW-0443">Lipid metabolism</keyword>
<evidence type="ECO:0000256" key="15">
    <source>
        <dbReference type="SAM" id="Phobius"/>
    </source>
</evidence>
<evidence type="ECO:0000256" key="7">
    <source>
        <dbReference type="ARBA" id="ARBA00022801"/>
    </source>
</evidence>
<keyword evidence="4" id="KW-0597">Phosphoprotein</keyword>
<protein>
    <recommendedName>
        <fullName evidence="14">sn-1-specific diacylglycerol lipase</fullName>
        <ecNumber evidence="14">3.1.1.116</ecNumber>
    </recommendedName>
</protein>
<keyword evidence="3" id="KW-1003">Cell membrane</keyword>
<dbReference type="PANTHER" id="PTHR45792:SF8">
    <property type="entry name" value="DIACYLGLYCEROL LIPASE-ALPHA"/>
    <property type="match status" value="1"/>
</dbReference>
<keyword evidence="5 15" id="KW-0812">Transmembrane</keyword>
<accession>G0UYA2</accession>
<dbReference type="InterPro" id="IPR052214">
    <property type="entry name" value="DAG_Lipase-Related"/>
</dbReference>
<feature type="transmembrane region" description="Helical" evidence="15">
    <location>
        <begin position="106"/>
        <end position="128"/>
    </location>
</feature>
<dbReference type="SUPFAM" id="SSF53474">
    <property type="entry name" value="alpha/beta-Hydrolases"/>
    <property type="match status" value="1"/>
</dbReference>
<dbReference type="VEuPathDB" id="TriTrypDB:TcIL3000_10_11480"/>
<keyword evidence="10 15" id="KW-1133">Transmembrane helix</keyword>
<evidence type="ECO:0000256" key="1">
    <source>
        <dbReference type="ARBA" id="ARBA00001913"/>
    </source>
</evidence>
<dbReference type="GO" id="GO:0046872">
    <property type="term" value="F:metal ion binding"/>
    <property type="evidence" value="ECO:0007669"/>
    <property type="project" value="UniProtKB-KW"/>
</dbReference>
<proteinExistence type="predicted"/>
<dbReference type="Pfam" id="PF01764">
    <property type="entry name" value="Lipase_3"/>
    <property type="match status" value="1"/>
</dbReference>
<feature type="transmembrane region" description="Helical" evidence="15">
    <location>
        <begin position="489"/>
        <end position="510"/>
    </location>
</feature>
<evidence type="ECO:0000256" key="12">
    <source>
        <dbReference type="ARBA" id="ARBA00023136"/>
    </source>
</evidence>
<evidence type="ECO:0000256" key="5">
    <source>
        <dbReference type="ARBA" id="ARBA00022692"/>
    </source>
</evidence>
<dbReference type="EC" id="3.1.1.116" evidence="14"/>
<feature type="transmembrane region" description="Helical" evidence="15">
    <location>
        <begin position="183"/>
        <end position="205"/>
    </location>
</feature>
<feature type="transmembrane region" description="Helical" evidence="15">
    <location>
        <begin position="62"/>
        <end position="86"/>
    </location>
</feature>
<evidence type="ECO:0000256" key="3">
    <source>
        <dbReference type="ARBA" id="ARBA00022475"/>
    </source>
</evidence>
<dbReference type="EMBL" id="HE575323">
    <property type="protein sequence ID" value="CCC94369.1"/>
    <property type="molecule type" value="Genomic_DNA"/>
</dbReference>
<comment type="catalytic activity">
    <reaction evidence="13">
        <text>a 1,2-diacyl-sn-glycerol + H2O = a 2-acylglycerol + a fatty acid + H(+)</text>
        <dbReference type="Rhea" id="RHEA:33275"/>
        <dbReference type="ChEBI" id="CHEBI:15377"/>
        <dbReference type="ChEBI" id="CHEBI:15378"/>
        <dbReference type="ChEBI" id="CHEBI:17389"/>
        <dbReference type="ChEBI" id="CHEBI:17815"/>
        <dbReference type="ChEBI" id="CHEBI:28868"/>
        <dbReference type="EC" id="3.1.1.116"/>
    </reaction>
    <physiologicalReaction direction="left-to-right" evidence="13">
        <dbReference type="Rhea" id="RHEA:33276"/>
    </physiologicalReaction>
</comment>